<accession>A0A0M0J8W2</accession>
<sequence length="467" mass="50540">MSSLEQEKRRKAEKPVISAERAVQLAKELYGLDVVAGSLKELDSYDDRNFYLRATHARPDALSDPRDCNGTRDGEVQHFVLKIHNGVESLAPAFIECQNQAMICVRRGAGCWSPRALPSVHGETIARATAPLASGIEREHAVRLLPFRPSGLFADVPLTLTLLRNLGTATARLSASLADFDHPAAHREHVWDLAHAPNVRPLLVHAPAERHALLAGVLDEFESSVRPLAPQLRMAAIHGDVNDQNVLVDAGGTQVLGIIDFGDMTYSWLVNEIAIATAYALIALHYSARTAGTAGVAAPPALSELEVAIAMTSSYAAEMTALGQRGLTVAEWAVLPTLIACRITVSLIVGAYSSAQDPANEYLKLTQLPGWEALKRLRAVPAPELAAQLSAAAALLSTPFWQPPHWKKNNDEDTVVDLHTLEHRAYLEHFGVHAKLSMAIATVLKERPANPLLAVAELLSPLLNKSK</sequence>
<reference evidence="12" key="1">
    <citation type="journal article" date="2015" name="PLoS Genet.">
        <title>Genome Sequence and Transcriptome Analyses of Chrysochromulina tobin: Metabolic Tools for Enhanced Algal Fitness in the Prominent Order Prymnesiales (Haptophyceae).</title>
        <authorList>
            <person name="Hovde B.T."/>
            <person name="Deodato C.R."/>
            <person name="Hunsperger H.M."/>
            <person name="Ryken S.A."/>
            <person name="Yost W."/>
            <person name="Jha R.K."/>
            <person name="Patterson J."/>
            <person name="Monnat R.J. Jr."/>
            <person name="Barlow S.B."/>
            <person name="Starkenburg S.R."/>
            <person name="Cattolico R.A."/>
        </authorList>
    </citation>
    <scope>NUCLEOTIDE SEQUENCE</scope>
    <source>
        <strain evidence="12">CCMP291</strain>
    </source>
</reference>
<dbReference type="AlphaFoldDB" id="A0A0M0J8W2"/>
<evidence type="ECO:0000256" key="7">
    <source>
        <dbReference type="ARBA" id="ARBA00037368"/>
    </source>
</evidence>
<comment type="similarity">
    <text evidence="2">Belongs to the aminoglycoside phosphotransferase family.</text>
</comment>
<proteinExistence type="inferred from homology"/>
<evidence type="ECO:0000256" key="3">
    <source>
        <dbReference type="ARBA" id="ARBA00022490"/>
    </source>
</evidence>
<evidence type="ECO:0000259" key="10">
    <source>
        <dbReference type="Pfam" id="PF01636"/>
    </source>
</evidence>
<dbReference type="EMBL" id="JWZX01003238">
    <property type="protein sequence ID" value="KOO22920.1"/>
    <property type="molecule type" value="Genomic_DNA"/>
</dbReference>
<gene>
    <name evidence="11" type="ORF">Ctob_002574</name>
</gene>
<evidence type="ECO:0000256" key="9">
    <source>
        <dbReference type="ARBA" id="ARBA00040505"/>
    </source>
</evidence>
<dbReference type="GO" id="GO:0047992">
    <property type="term" value="F:hydroxylysine kinase activity"/>
    <property type="evidence" value="ECO:0007669"/>
    <property type="project" value="UniProtKB-EC"/>
</dbReference>
<comment type="function">
    <text evidence="7">Catalyzes the GTP-dependent phosphorylation of 5-hydroxy-L-lysine.</text>
</comment>
<dbReference type="GO" id="GO:0005737">
    <property type="term" value="C:cytoplasm"/>
    <property type="evidence" value="ECO:0007669"/>
    <property type="project" value="UniProtKB-SubCell"/>
</dbReference>
<evidence type="ECO:0000256" key="6">
    <source>
        <dbReference type="ARBA" id="ARBA00036820"/>
    </source>
</evidence>
<dbReference type="PANTHER" id="PTHR21064:SF1">
    <property type="entry name" value="HYDROXYLYSINE KINASE"/>
    <property type="match status" value="1"/>
</dbReference>
<dbReference type="InterPro" id="IPR002575">
    <property type="entry name" value="Aminoglycoside_PTrfase"/>
</dbReference>
<dbReference type="Proteomes" id="UP000037460">
    <property type="component" value="Unassembled WGS sequence"/>
</dbReference>
<dbReference type="EC" id="2.7.1.81" evidence="8"/>
<feature type="domain" description="Aminoglycoside phosphotransferase" evidence="10">
    <location>
        <begin position="131"/>
        <end position="279"/>
    </location>
</feature>
<dbReference type="InterPro" id="IPR011009">
    <property type="entry name" value="Kinase-like_dom_sf"/>
</dbReference>
<evidence type="ECO:0000256" key="4">
    <source>
        <dbReference type="ARBA" id="ARBA00022679"/>
    </source>
</evidence>
<dbReference type="OrthoDB" id="9973935at2759"/>
<evidence type="ECO:0000256" key="5">
    <source>
        <dbReference type="ARBA" id="ARBA00022777"/>
    </source>
</evidence>
<evidence type="ECO:0000256" key="1">
    <source>
        <dbReference type="ARBA" id="ARBA00004496"/>
    </source>
</evidence>
<dbReference type="PANTHER" id="PTHR21064">
    <property type="entry name" value="AMINOGLYCOSIDE PHOSPHOTRANSFERASE DOMAIN-CONTAINING PROTEIN-RELATED"/>
    <property type="match status" value="1"/>
</dbReference>
<evidence type="ECO:0000313" key="11">
    <source>
        <dbReference type="EMBL" id="KOO22920.1"/>
    </source>
</evidence>
<dbReference type="InterPro" id="IPR050249">
    <property type="entry name" value="Pseudomonas-type_ThrB"/>
</dbReference>
<comment type="catalytic activity">
    <reaction evidence="6">
        <text>(5R)-5-hydroxy-L-lysine + GTP = (5R)-5-phosphooxy-L-lysine + GDP + H(+)</text>
        <dbReference type="Rhea" id="RHEA:19049"/>
        <dbReference type="ChEBI" id="CHEBI:15378"/>
        <dbReference type="ChEBI" id="CHEBI:37565"/>
        <dbReference type="ChEBI" id="CHEBI:57882"/>
        <dbReference type="ChEBI" id="CHEBI:58189"/>
        <dbReference type="ChEBI" id="CHEBI:58357"/>
        <dbReference type="EC" id="2.7.1.81"/>
    </reaction>
</comment>
<evidence type="ECO:0000256" key="8">
    <source>
        <dbReference type="ARBA" id="ARBA00038873"/>
    </source>
</evidence>
<dbReference type="SUPFAM" id="SSF56112">
    <property type="entry name" value="Protein kinase-like (PK-like)"/>
    <property type="match status" value="1"/>
</dbReference>
<dbReference type="Gene3D" id="3.90.1200.10">
    <property type="match status" value="1"/>
</dbReference>
<comment type="subcellular location">
    <subcellularLocation>
        <location evidence="1">Cytoplasm</location>
    </subcellularLocation>
</comment>
<protein>
    <recommendedName>
        <fullName evidence="9">Hydroxylysine kinase</fullName>
        <ecNumber evidence="8">2.7.1.81</ecNumber>
    </recommendedName>
</protein>
<comment type="caution">
    <text evidence="11">The sequence shown here is derived from an EMBL/GenBank/DDBJ whole genome shotgun (WGS) entry which is preliminary data.</text>
</comment>
<organism evidence="11 12">
    <name type="scientific">Chrysochromulina tobinii</name>
    <dbReference type="NCBI Taxonomy" id="1460289"/>
    <lineage>
        <taxon>Eukaryota</taxon>
        <taxon>Haptista</taxon>
        <taxon>Haptophyta</taxon>
        <taxon>Prymnesiophyceae</taxon>
        <taxon>Prymnesiales</taxon>
        <taxon>Chrysochromulinaceae</taxon>
        <taxon>Chrysochromulina</taxon>
    </lineage>
</organism>
<dbReference type="Pfam" id="PF01636">
    <property type="entry name" value="APH"/>
    <property type="match status" value="1"/>
</dbReference>
<keyword evidence="12" id="KW-1185">Reference proteome</keyword>
<evidence type="ECO:0000256" key="2">
    <source>
        <dbReference type="ARBA" id="ARBA00006219"/>
    </source>
</evidence>
<evidence type="ECO:0000313" key="12">
    <source>
        <dbReference type="Proteomes" id="UP000037460"/>
    </source>
</evidence>
<name>A0A0M0J8W2_9EUKA</name>
<keyword evidence="5" id="KW-0418">Kinase</keyword>
<keyword evidence="3" id="KW-0963">Cytoplasm</keyword>
<keyword evidence="4 11" id="KW-0808">Transferase</keyword>